<gene>
    <name evidence="2" type="ORF">LSAT_V11C800412090</name>
</gene>
<dbReference type="AlphaFoldDB" id="A0A9R1WXX2"/>
<reference evidence="2 3" key="1">
    <citation type="journal article" date="2017" name="Nat. Commun.">
        <title>Genome assembly with in vitro proximity ligation data and whole-genome triplication in lettuce.</title>
        <authorList>
            <person name="Reyes-Chin-Wo S."/>
            <person name="Wang Z."/>
            <person name="Yang X."/>
            <person name="Kozik A."/>
            <person name="Arikit S."/>
            <person name="Song C."/>
            <person name="Xia L."/>
            <person name="Froenicke L."/>
            <person name="Lavelle D.O."/>
            <person name="Truco M.J."/>
            <person name="Xia R."/>
            <person name="Zhu S."/>
            <person name="Xu C."/>
            <person name="Xu H."/>
            <person name="Xu X."/>
            <person name="Cox K."/>
            <person name="Korf I."/>
            <person name="Meyers B.C."/>
            <person name="Michelmore R.W."/>
        </authorList>
    </citation>
    <scope>NUCLEOTIDE SEQUENCE [LARGE SCALE GENOMIC DNA]</scope>
    <source>
        <strain evidence="3">cv. Salinas</strain>
        <tissue evidence="2">Seedlings</tissue>
    </source>
</reference>
<sequence>MAKRSCLSDHSPRVSKRDYYHLNIDSLLESLLAVSDSALIEASFDGLVESRSAYSDQNEFIQRALHIGSVLLEVGKRYGRKLSSVHNASFWPLPPDLTIKVFSMLDTPSVCSASATCLFFQNCAKDPLCFANIDLAIPKVNVVVVTTMIQRARNALQ</sequence>
<dbReference type="InterPro" id="IPR036047">
    <property type="entry name" value="F-box-like_dom_sf"/>
</dbReference>
<dbReference type="Gene3D" id="3.80.10.10">
    <property type="entry name" value="Ribonuclease Inhibitor"/>
    <property type="match status" value="1"/>
</dbReference>
<comment type="caution">
    <text evidence="2">The sequence shown here is derived from an EMBL/GenBank/DDBJ whole genome shotgun (WGS) entry which is preliminary data.</text>
</comment>
<evidence type="ECO:0000259" key="1">
    <source>
        <dbReference type="Pfam" id="PF12937"/>
    </source>
</evidence>
<dbReference type="InterPro" id="IPR001810">
    <property type="entry name" value="F-box_dom"/>
</dbReference>
<evidence type="ECO:0000313" key="2">
    <source>
        <dbReference type="EMBL" id="KAJ0193135.1"/>
    </source>
</evidence>
<keyword evidence="3" id="KW-1185">Reference proteome</keyword>
<proteinExistence type="predicted"/>
<dbReference type="EMBL" id="NBSK02000008">
    <property type="protein sequence ID" value="KAJ0193135.1"/>
    <property type="molecule type" value="Genomic_DNA"/>
</dbReference>
<feature type="domain" description="F-box" evidence="1">
    <location>
        <begin position="93"/>
        <end position="133"/>
    </location>
</feature>
<evidence type="ECO:0000313" key="3">
    <source>
        <dbReference type="Proteomes" id="UP000235145"/>
    </source>
</evidence>
<accession>A0A9R1WXX2</accession>
<organism evidence="2 3">
    <name type="scientific">Lactuca sativa</name>
    <name type="common">Garden lettuce</name>
    <dbReference type="NCBI Taxonomy" id="4236"/>
    <lineage>
        <taxon>Eukaryota</taxon>
        <taxon>Viridiplantae</taxon>
        <taxon>Streptophyta</taxon>
        <taxon>Embryophyta</taxon>
        <taxon>Tracheophyta</taxon>
        <taxon>Spermatophyta</taxon>
        <taxon>Magnoliopsida</taxon>
        <taxon>eudicotyledons</taxon>
        <taxon>Gunneridae</taxon>
        <taxon>Pentapetalae</taxon>
        <taxon>asterids</taxon>
        <taxon>campanulids</taxon>
        <taxon>Asterales</taxon>
        <taxon>Asteraceae</taxon>
        <taxon>Cichorioideae</taxon>
        <taxon>Cichorieae</taxon>
        <taxon>Lactucinae</taxon>
        <taxon>Lactuca</taxon>
    </lineage>
</organism>
<dbReference type="InterPro" id="IPR032675">
    <property type="entry name" value="LRR_dom_sf"/>
</dbReference>
<name>A0A9R1WXX2_LACSA</name>
<dbReference type="Pfam" id="PF12937">
    <property type="entry name" value="F-box-like"/>
    <property type="match status" value="1"/>
</dbReference>
<protein>
    <recommendedName>
        <fullName evidence="1">F-box domain-containing protein</fullName>
    </recommendedName>
</protein>
<dbReference type="Proteomes" id="UP000235145">
    <property type="component" value="Unassembled WGS sequence"/>
</dbReference>
<dbReference type="SUPFAM" id="SSF81383">
    <property type="entry name" value="F-box domain"/>
    <property type="match status" value="1"/>
</dbReference>